<dbReference type="InterPro" id="IPR008145">
    <property type="entry name" value="GK/Ca_channel_bsu"/>
</dbReference>
<organism evidence="14 15">
    <name type="scientific">Mycoplasma testudineum</name>
    <dbReference type="NCBI Taxonomy" id="244584"/>
    <lineage>
        <taxon>Bacteria</taxon>
        <taxon>Bacillati</taxon>
        <taxon>Mycoplasmatota</taxon>
        <taxon>Mollicutes</taxon>
        <taxon>Mycoplasmataceae</taxon>
        <taxon>Mycoplasma</taxon>
    </lineage>
</organism>
<accession>A0A4R6IEU3</accession>
<evidence type="ECO:0000313" key="14">
    <source>
        <dbReference type="EMBL" id="TDO19435.1"/>
    </source>
</evidence>
<dbReference type="PANTHER" id="PTHR23117">
    <property type="entry name" value="GUANYLATE KINASE-RELATED"/>
    <property type="match status" value="1"/>
</dbReference>
<dbReference type="PROSITE" id="PS00856">
    <property type="entry name" value="GUANYLATE_KINASE_1"/>
    <property type="match status" value="1"/>
</dbReference>
<evidence type="ECO:0000256" key="9">
    <source>
        <dbReference type="ARBA" id="ARBA00022777"/>
    </source>
</evidence>
<dbReference type="EC" id="2.7.4.8" evidence="4"/>
<gene>
    <name evidence="14" type="ORF">EI74_0706</name>
</gene>
<comment type="similarity">
    <text evidence="3">Belongs to the guanylate kinase family.</text>
</comment>
<evidence type="ECO:0000256" key="11">
    <source>
        <dbReference type="ARBA" id="ARBA00030128"/>
    </source>
</evidence>
<evidence type="ECO:0000259" key="13">
    <source>
        <dbReference type="PROSITE" id="PS50052"/>
    </source>
</evidence>
<evidence type="ECO:0000256" key="12">
    <source>
        <dbReference type="ARBA" id="ARBA00048594"/>
    </source>
</evidence>
<keyword evidence="6" id="KW-0963">Cytoplasm</keyword>
<reference evidence="14 15" key="1">
    <citation type="submission" date="2019-03" db="EMBL/GenBank/DDBJ databases">
        <title>Genomic Encyclopedia of Archaeal and Bacterial Type Strains, Phase II (KMG-II): from individual species to whole genera.</title>
        <authorList>
            <person name="Goeker M."/>
        </authorList>
    </citation>
    <scope>NUCLEOTIDE SEQUENCE [LARGE SCALE GENOMIC DNA]</scope>
    <source>
        <strain evidence="14 15">ATCC 700618</strain>
    </source>
</reference>
<comment type="function">
    <text evidence="1">Essential for recycling GMP and indirectly, cGMP.</text>
</comment>
<keyword evidence="15" id="KW-1185">Reference proteome</keyword>
<keyword evidence="10" id="KW-0067">ATP-binding</keyword>
<dbReference type="SMART" id="SM00072">
    <property type="entry name" value="GuKc"/>
    <property type="match status" value="1"/>
</dbReference>
<name>A0A4R6IEU3_9MOLU</name>
<dbReference type="PROSITE" id="PS50052">
    <property type="entry name" value="GUANYLATE_KINASE_2"/>
    <property type="match status" value="1"/>
</dbReference>
<dbReference type="InterPro" id="IPR008144">
    <property type="entry name" value="Guanylate_kin-like_dom"/>
</dbReference>
<dbReference type="InterPro" id="IPR027417">
    <property type="entry name" value="P-loop_NTPase"/>
</dbReference>
<dbReference type="Pfam" id="PF00625">
    <property type="entry name" value="Guanylate_kin"/>
    <property type="match status" value="1"/>
</dbReference>
<evidence type="ECO:0000256" key="2">
    <source>
        <dbReference type="ARBA" id="ARBA00004496"/>
    </source>
</evidence>
<dbReference type="SUPFAM" id="SSF52540">
    <property type="entry name" value="P-loop containing nucleoside triphosphate hydrolases"/>
    <property type="match status" value="1"/>
</dbReference>
<dbReference type="Proteomes" id="UP000295518">
    <property type="component" value="Unassembled WGS sequence"/>
</dbReference>
<dbReference type="GO" id="GO:0004385">
    <property type="term" value="F:GMP kinase activity"/>
    <property type="evidence" value="ECO:0007669"/>
    <property type="project" value="UniProtKB-EC"/>
</dbReference>
<evidence type="ECO:0000256" key="10">
    <source>
        <dbReference type="ARBA" id="ARBA00022840"/>
    </source>
</evidence>
<dbReference type="Gene3D" id="3.30.63.10">
    <property type="entry name" value="Guanylate Kinase phosphate binding domain"/>
    <property type="match status" value="1"/>
</dbReference>
<evidence type="ECO:0000256" key="5">
    <source>
        <dbReference type="ARBA" id="ARBA00016296"/>
    </source>
</evidence>
<protein>
    <recommendedName>
        <fullName evidence="5">Guanylate kinase</fullName>
        <ecNumber evidence="4">2.7.4.8</ecNumber>
    </recommendedName>
    <alternativeName>
        <fullName evidence="11">GMP kinase</fullName>
    </alternativeName>
</protein>
<feature type="domain" description="Guanylate kinase-like" evidence="13">
    <location>
        <begin position="8"/>
        <end position="194"/>
    </location>
</feature>
<dbReference type="OrthoDB" id="9808150at2"/>
<comment type="subcellular location">
    <subcellularLocation>
        <location evidence="2">Cytoplasm</location>
    </subcellularLocation>
</comment>
<dbReference type="InterPro" id="IPR017665">
    <property type="entry name" value="Guanylate_kinase"/>
</dbReference>
<dbReference type="GO" id="GO:0005524">
    <property type="term" value="F:ATP binding"/>
    <property type="evidence" value="ECO:0007669"/>
    <property type="project" value="UniProtKB-KW"/>
</dbReference>
<comment type="caution">
    <text evidence="14">The sequence shown here is derived from an EMBL/GenBank/DDBJ whole genome shotgun (WGS) entry which is preliminary data.</text>
</comment>
<evidence type="ECO:0000256" key="1">
    <source>
        <dbReference type="ARBA" id="ARBA00003531"/>
    </source>
</evidence>
<dbReference type="CDD" id="cd00071">
    <property type="entry name" value="GMPK"/>
    <property type="match status" value="1"/>
</dbReference>
<dbReference type="EMBL" id="SNWN01000014">
    <property type="protein sequence ID" value="TDO19435.1"/>
    <property type="molecule type" value="Genomic_DNA"/>
</dbReference>
<keyword evidence="8" id="KW-0547">Nucleotide-binding</keyword>
<keyword evidence="9 14" id="KW-0418">Kinase</keyword>
<dbReference type="NCBIfam" id="TIGR03263">
    <property type="entry name" value="guanyl_kin"/>
    <property type="match status" value="1"/>
</dbReference>
<evidence type="ECO:0000256" key="7">
    <source>
        <dbReference type="ARBA" id="ARBA00022679"/>
    </source>
</evidence>
<evidence type="ECO:0000256" key="6">
    <source>
        <dbReference type="ARBA" id="ARBA00022490"/>
    </source>
</evidence>
<dbReference type="GO" id="GO:0005829">
    <property type="term" value="C:cytosol"/>
    <property type="evidence" value="ECO:0007669"/>
    <property type="project" value="TreeGrafter"/>
</dbReference>
<dbReference type="Gene3D" id="3.40.50.300">
    <property type="entry name" value="P-loop containing nucleotide triphosphate hydrolases"/>
    <property type="match status" value="1"/>
</dbReference>
<evidence type="ECO:0000313" key="15">
    <source>
        <dbReference type="Proteomes" id="UP000295518"/>
    </source>
</evidence>
<comment type="catalytic activity">
    <reaction evidence="12">
        <text>GMP + ATP = GDP + ADP</text>
        <dbReference type="Rhea" id="RHEA:20780"/>
        <dbReference type="ChEBI" id="CHEBI:30616"/>
        <dbReference type="ChEBI" id="CHEBI:58115"/>
        <dbReference type="ChEBI" id="CHEBI:58189"/>
        <dbReference type="ChEBI" id="CHEBI:456216"/>
        <dbReference type="EC" id="2.7.4.8"/>
    </reaction>
</comment>
<proteinExistence type="inferred from homology"/>
<dbReference type="AlphaFoldDB" id="A0A4R6IEU3"/>
<dbReference type="InterPro" id="IPR020590">
    <property type="entry name" value="Guanylate_kinase_CS"/>
</dbReference>
<evidence type="ECO:0000256" key="8">
    <source>
        <dbReference type="ARBA" id="ARBA00022741"/>
    </source>
</evidence>
<dbReference type="FunFam" id="3.30.63.10:FF:000005">
    <property type="entry name" value="Guanylate kinase"/>
    <property type="match status" value="1"/>
</dbReference>
<evidence type="ECO:0000256" key="4">
    <source>
        <dbReference type="ARBA" id="ARBA00012961"/>
    </source>
</evidence>
<dbReference type="PANTHER" id="PTHR23117:SF13">
    <property type="entry name" value="GUANYLATE KINASE"/>
    <property type="match status" value="1"/>
</dbReference>
<keyword evidence="7" id="KW-0808">Transferase</keyword>
<sequence>MFFTMKNKKIVIFVGPSGVGKGTIEEILFEDQSLNLEFSISATTRKKRDNEKNGVHYYFITKEEFESGIKEQKFMEYDNHFNNYYGTLWEEIHRIHDAGKIPFLEIDCEGVKFIDNKILTDPKWDYHYIKFFIEPPSMDELRKRIYERNTESENSIETRMQKAEIEMQERFNYKNRIVNLDAHKAALEVAKIIKEEIGK</sequence>
<evidence type="ECO:0000256" key="3">
    <source>
        <dbReference type="ARBA" id="ARBA00005790"/>
    </source>
</evidence>